<evidence type="ECO:0000256" key="4">
    <source>
        <dbReference type="ARBA" id="ARBA00022989"/>
    </source>
</evidence>
<dbReference type="Pfam" id="PF00954">
    <property type="entry name" value="S_locus_glycop"/>
    <property type="match status" value="1"/>
</dbReference>
<evidence type="ECO:0000256" key="7">
    <source>
        <dbReference type="SAM" id="Phobius"/>
    </source>
</evidence>
<dbReference type="InterPro" id="IPR003609">
    <property type="entry name" value="Pan_app"/>
</dbReference>
<dbReference type="PANTHER" id="PTHR47974">
    <property type="entry name" value="OS07G0415500 PROTEIN"/>
    <property type="match status" value="1"/>
</dbReference>
<dbReference type="AlphaFoldDB" id="A0A822YJK9"/>
<accession>A0A822YJK9</accession>
<keyword evidence="6" id="KW-1015">Disulfide bond</keyword>
<evidence type="ECO:0000256" key="2">
    <source>
        <dbReference type="ARBA" id="ARBA00022692"/>
    </source>
</evidence>
<keyword evidence="10" id="KW-1185">Reference proteome</keyword>
<evidence type="ECO:0000256" key="5">
    <source>
        <dbReference type="ARBA" id="ARBA00023136"/>
    </source>
</evidence>
<keyword evidence="3" id="KW-0732">Signal</keyword>
<dbReference type="EMBL" id="DUZY01000003">
    <property type="protein sequence ID" value="DAD32293.1"/>
    <property type="molecule type" value="Genomic_DNA"/>
</dbReference>
<proteinExistence type="predicted"/>
<dbReference type="Pfam" id="PF00024">
    <property type="entry name" value="PAN_1"/>
    <property type="match status" value="1"/>
</dbReference>
<dbReference type="SUPFAM" id="SSF51110">
    <property type="entry name" value="alpha-D-mannose-specific plant lectins"/>
    <property type="match status" value="1"/>
</dbReference>
<feature type="domain" description="Apple" evidence="8">
    <location>
        <begin position="140"/>
        <end position="228"/>
    </location>
</feature>
<reference evidence="9 10" key="1">
    <citation type="journal article" date="2020" name="Mol. Biol. Evol.">
        <title>Distinct Expression and Methylation Patterns for Genes with Different Fates following a Single Whole-Genome Duplication in Flowering Plants.</title>
        <authorList>
            <person name="Shi T."/>
            <person name="Rahmani R.S."/>
            <person name="Gugger P.F."/>
            <person name="Wang M."/>
            <person name="Li H."/>
            <person name="Zhang Y."/>
            <person name="Li Z."/>
            <person name="Wang Q."/>
            <person name="Van de Peer Y."/>
            <person name="Marchal K."/>
            <person name="Chen J."/>
        </authorList>
    </citation>
    <scope>NUCLEOTIDE SEQUENCE [LARGE SCALE GENOMIC DNA]</scope>
    <source>
        <tissue evidence="9">Leaf</tissue>
    </source>
</reference>
<keyword evidence="2 7" id="KW-0812">Transmembrane</keyword>
<keyword evidence="4 7" id="KW-1133">Transmembrane helix</keyword>
<protein>
    <recommendedName>
        <fullName evidence="8">Apple domain-containing protein</fullName>
    </recommendedName>
</protein>
<keyword evidence="5 7" id="KW-0472">Membrane</keyword>
<evidence type="ECO:0000259" key="8">
    <source>
        <dbReference type="PROSITE" id="PS50948"/>
    </source>
</evidence>
<gene>
    <name evidence="9" type="ORF">HUJ06_011144</name>
</gene>
<dbReference type="InterPro" id="IPR036426">
    <property type="entry name" value="Bulb-type_lectin_dom_sf"/>
</dbReference>
<organism evidence="9 10">
    <name type="scientific">Nelumbo nucifera</name>
    <name type="common">Sacred lotus</name>
    <dbReference type="NCBI Taxonomy" id="4432"/>
    <lineage>
        <taxon>Eukaryota</taxon>
        <taxon>Viridiplantae</taxon>
        <taxon>Streptophyta</taxon>
        <taxon>Embryophyta</taxon>
        <taxon>Tracheophyta</taxon>
        <taxon>Spermatophyta</taxon>
        <taxon>Magnoliopsida</taxon>
        <taxon>Proteales</taxon>
        <taxon>Nelumbonaceae</taxon>
        <taxon>Nelumbo</taxon>
    </lineage>
</organism>
<evidence type="ECO:0000313" key="10">
    <source>
        <dbReference type="Proteomes" id="UP000607653"/>
    </source>
</evidence>
<evidence type="ECO:0000256" key="1">
    <source>
        <dbReference type="ARBA" id="ARBA00004167"/>
    </source>
</evidence>
<feature type="transmembrane region" description="Helical" evidence="7">
    <location>
        <begin position="268"/>
        <end position="290"/>
    </location>
</feature>
<comment type="subcellular location">
    <subcellularLocation>
        <location evidence="1">Membrane</location>
        <topology evidence="1">Single-pass membrane protein</topology>
    </subcellularLocation>
</comment>
<dbReference type="CDD" id="cd00053">
    <property type="entry name" value="EGF"/>
    <property type="match status" value="1"/>
</dbReference>
<dbReference type="Gene3D" id="2.90.10.10">
    <property type="entry name" value="Bulb-type lectin domain"/>
    <property type="match status" value="1"/>
</dbReference>
<dbReference type="InterPro" id="IPR000858">
    <property type="entry name" value="S_locus_glycoprot_dom"/>
</dbReference>
<dbReference type="PROSITE" id="PS50948">
    <property type="entry name" value="PAN"/>
    <property type="match status" value="1"/>
</dbReference>
<evidence type="ECO:0000256" key="6">
    <source>
        <dbReference type="ARBA" id="ARBA00023157"/>
    </source>
</evidence>
<sequence length="340" mass="38725">MNNTQLISKNKRYMFDNAKDLIFIGSYNTPSVYKSINKILSLDDDGTLKMADNSNPFLSSDKGAPLLRRLTLDDDGNLRVYSLDSKKGTWTIVWQAIQEFCTIHGTCGPNYICMGSEQNKPYCVCPPGFQTFRKSSGEFCERKNPFTSSPQDSKFLRLDYVNFSGGPNETDLRAPNFTTCESKCLANPNCLGFEYKYTGEQYCVHHLDRLLYGYWSPASEVAMFLRVAKAETDKSNFTGMTTMIDTICSANLTLPRPHDESNTTPKNLAILITLFTIELTSGAIFFWAFVKKYIKYRDMAHTLGLELLPLGGPKRFTYAELKAATRLLQRHWAWWLRHCL</sequence>
<evidence type="ECO:0000256" key="3">
    <source>
        <dbReference type="ARBA" id="ARBA00022729"/>
    </source>
</evidence>
<dbReference type="GO" id="GO:0016020">
    <property type="term" value="C:membrane"/>
    <property type="evidence" value="ECO:0007669"/>
    <property type="project" value="UniProtKB-SubCell"/>
</dbReference>
<name>A0A822YJK9_NELNU</name>
<comment type="caution">
    <text evidence="9">The sequence shown here is derived from an EMBL/GenBank/DDBJ whole genome shotgun (WGS) entry which is preliminary data.</text>
</comment>
<dbReference type="PANTHER" id="PTHR47974:SF6">
    <property type="entry name" value="NON-SPECIFIC SERINE_THREONINE PROTEIN KINASE"/>
    <property type="match status" value="1"/>
</dbReference>
<dbReference type="Proteomes" id="UP000607653">
    <property type="component" value="Unassembled WGS sequence"/>
</dbReference>
<dbReference type="GO" id="GO:0048544">
    <property type="term" value="P:recognition of pollen"/>
    <property type="evidence" value="ECO:0007669"/>
    <property type="project" value="InterPro"/>
</dbReference>
<evidence type="ECO:0000313" key="9">
    <source>
        <dbReference type="EMBL" id="DAD32293.1"/>
    </source>
</evidence>